<dbReference type="InterPro" id="IPR036812">
    <property type="entry name" value="NAD(P)_OxRdtase_dom_sf"/>
</dbReference>
<dbReference type="Proteomes" id="UP000602510">
    <property type="component" value="Unassembled WGS sequence"/>
</dbReference>
<feature type="domain" description="NADP-dependent oxidoreductase" evidence="4">
    <location>
        <begin position="4"/>
        <end position="227"/>
    </location>
</feature>
<comment type="similarity">
    <text evidence="1">Belongs to the shaker potassium channel beta subunit family.</text>
</comment>
<evidence type="ECO:0000259" key="4">
    <source>
        <dbReference type="Pfam" id="PF00248"/>
    </source>
</evidence>
<organism evidence="5 6">
    <name type="scientific">Phytophthora infestans</name>
    <name type="common">Potato late blight agent</name>
    <name type="synonym">Botrytis infestans</name>
    <dbReference type="NCBI Taxonomy" id="4787"/>
    <lineage>
        <taxon>Eukaryota</taxon>
        <taxon>Sar</taxon>
        <taxon>Stramenopiles</taxon>
        <taxon>Oomycota</taxon>
        <taxon>Peronosporomycetes</taxon>
        <taxon>Peronosporales</taxon>
        <taxon>Peronosporaceae</taxon>
        <taxon>Phytophthora</taxon>
    </lineage>
</organism>
<proteinExistence type="inferred from homology"/>
<name>A0A833VWW8_PHYIN</name>
<dbReference type="Gene3D" id="3.20.20.100">
    <property type="entry name" value="NADP-dependent oxidoreductase domain"/>
    <property type="match status" value="1"/>
</dbReference>
<accession>A0A833VWW8</accession>
<evidence type="ECO:0000313" key="6">
    <source>
        <dbReference type="Proteomes" id="UP000602510"/>
    </source>
</evidence>
<evidence type="ECO:0000256" key="3">
    <source>
        <dbReference type="ARBA" id="ARBA00023002"/>
    </source>
</evidence>
<gene>
    <name evidence="5" type="ORF">GN244_ATG15978</name>
</gene>
<evidence type="ECO:0000256" key="2">
    <source>
        <dbReference type="ARBA" id="ARBA00022857"/>
    </source>
</evidence>
<comment type="caution">
    <text evidence="5">The sequence shown here is derived from an EMBL/GenBank/DDBJ whole genome shotgun (WGS) entry which is preliminary data.</text>
</comment>
<keyword evidence="3" id="KW-0560">Oxidoreductase</keyword>
<dbReference type="Pfam" id="PF00248">
    <property type="entry name" value="Aldo_ket_red"/>
    <property type="match status" value="1"/>
</dbReference>
<dbReference type="EMBL" id="WSZM01000509">
    <property type="protein sequence ID" value="KAF4032149.1"/>
    <property type="molecule type" value="Genomic_DNA"/>
</dbReference>
<dbReference type="PANTHER" id="PTHR43150:SF2">
    <property type="entry name" value="HYPERKINETIC, ISOFORM M"/>
    <property type="match status" value="1"/>
</dbReference>
<evidence type="ECO:0000256" key="1">
    <source>
        <dbReference type="ARBA" id="ARBA00006515"/>
    </source>
</evidence>
<reference evidence="5" key="1">
    <citation type="submission" date="2020-04" db="EMBL/GenBank/DDBJ databases">
        <title>Hybrid Assembly of Korean Phytophthora infestans isolates.</title>
        <authorList>
            <person name="Prokchorchik M."/>
            <person name="Lee Y."/>
            <person name="Seo J."/>
            <person name="Cho J.-H."/>
            <person name="Park Y.-E."/>
            <person name="Jang D.-C."/>
            <person name="Im J.-S."/>
            <person name="Choi J.-G."/>
            <person name="Park H.-J."/>
            <person name="Lee G.-B."/>
            <person name="Lee Y.-G."/>
            <person name="Hong S.-Y."/>
            <person name="Cho K."/>
            <person name="Sohn K.H."/>
        </authorList>
    </citation>
    <scope>NUCLEOTIDE SEQUENCE</scope>
    <source>
        <strain evidence="5">KR_1_A1</strain>
    </source>
</reference>
<sequence length="248" mass="28204">MEPPGLSCKHLIEGTQAALARMRIDYVDVIFCYHPEPCNPIEETVRAMNYIIEHGWSFYWGTSNWPASSILEACEIADRLGLIRPVVEHSQYNFFSRDRVENEFTTLYKRYKLGVTAWSPLAFGTLSGKYTVDFPEGSRFTMEPTKRSMFGGETFTKNVEKAEKLKVIAEKLGCSLAQMSLAWCITNQNVATVLVGASKTAQLEENLKALSFVDNITPEVKAEIDDIVQYVPTQPWVNHLQDIRMRHL</sequence>
<keyword evidence="6" id="KW-1185">Reference proteome</keyword>
<dbReference type="AlphaFoldDB" id="A0A833VWW8"/>
<dbReference type="GO" id="GO:0016491">
    <property type="term" value="F:oxidoreductase activity"/>
    <property type="evidence" value="ECO:0007669"/>
    <property type="project" value="UniProtKB-KW"/>
</dbReference>
<dbReference type="PANTHER" id="PTHR43150">
    <property type="entry name" value="HYPERKINETIC, ISOFORM M"/>
    <property type="match status" value="1"/>
</dbReference>
<dbReference type="SUPFAM" id="SSF51430">
    <property type="entry name" value="NAD(P)-linked oxidoreductase"/>
    <property type="match status" value="1"/>
</dbReference>
<dbReference type="InterPro" id="IPR023210">
    <property type="entry name" value="NADP_OxRdtase_dom"/>
</dbReference>
<dbReference type="InterPro" id="IPR005399">
    <property type="entry name" value="K_chnl_volt-dep_bsu_KCNAB-rel"/>
</dbReference>
<evidence type="ECO:0000313" key="5">
    <source>
        <dbReference type="EMBL" id="KAF4032149.1"/>
    </source>
</evidence>
<dbReference type="PRINTS" id="PR01577">
    <property type="entry name" value="KCNABCHANNEL"/>
</dbReference>
<keyword evidence="2" id="KW-0521">NADP</keyword>
<protein>
    <submittedName>
        <fullName evidence="5">Aldo/keto reductase family</fullName>
    </submittedName>
</protein>